<keyword evidence="4 5" id="KW-0238">DNA-binding</keyword>
<evidence type="ECO:0000256" key="1">
    <source>
        <dbReference type="ARBA" id="ARBA00022723"/>
    </source>
</evidence>
<evidence type="ECO:0000313" key="9">
    <source>
        <dbReference type="EMBL" id="KAH9378334.1"/>
    </source>
</evidence>
<dbReference type="VEuPathDB" id="VectorBase:HLOH_064566"/>
<dbReference type="PANTHER" id="PTHR48257:SF1">
    <property type="match status" value="1"/>
</dbReference>
<dbReference type="InterPro" id="IPR006612">
    <property type="entry name" value="THAP_Znf"/>
</dbReference>
<keyword evidence="10" id="KW-1185">Reference proteome</keyword>
<dbReference type="PROSITE" id="PS50950">
    <property type="entry name" value="ZF_THAP"/>
    <property type="match status" value="1"/>
</dbReference>
<keyword evidence="2 5" id="KW-0863">Zinc-finger</keyword>
<evidence type="ECO:0000256" key="4">
    <source>
        <dbReference type="ARBA" id="ARBA00023125"/>
    </source>
</evidence>
<evidence type="ECO:0000256" key="5">
    <source>
        <dbReference type="PROSITE-ProRule" id="PRU00309"/>
    </source>
</evidence>
<protein>
    <recommendedName>
        <fullName evidence="8">THAP-type domain-containing protein</fullName>
    </recommendedName>
</protein>
<name>A0A9J6GIM0_HAELO</name>
<sequence>MSYCCVPLCKSDEKKKAVGLSLRETPAVGDVRVKWLAAIRRDNWAPNVTSCYTKVCSRHFKADDFLEGKRRRLKKGVIPSVFADYPSHLQPKRSSERSTASIAKRACAPTRLLENDRATGTPWLQSPAMPTAPNPEVQAVEPMDTTGSGGEATDQQHAPNGYETPPKAATCDKIVHVDNRSTSSLLVTERAKWKRKERDLRSQILRLQQTVDKYKVELKKLQEDSMTADISYIRERAAEKQPGALFLIDQIANFKKIRPTWTEETTRRCVVLRHLSRKAYEHMRGEVLKLPSGKTLKNYIGTTSGETGFSKLVETRLLAEARNLEKPQQKVCSLIVDEMRIKEKLQYNKQRDCFVGHADAHLGQEQDSDLVLANSLLCFVISGLTTPFRIPVAYYFTKGLTGQQLHELIIFVMKKVEACGFRIVRLVADNHRVNVTAMKLLGNGILTYRTEHPCDHDRILFMSFDPCHVLKNVRSQFLAHDIGPKSEISSSHIKKLYELQKDLTVKPLRYLSRKHVFPNNIEKMNVASAIQVLSPSVTAALQHLKDQAGHTCSVSFSTAGPTITFMSHFYRWFVLHDTSNTTQHVHQNFADARHYDDVEDARLEWLEVTFPLYLDELKKRCIHDSEFLTKETCEALLVTTYFTVACTKYLLREEIFFFVLTRRFNSDPIESLFGTLRMSSGCNDTFDVRVALSGLDKVLKTGIATANVASNVVHSEGVM</sequence>
<dbReference type="Pfam" id="PF21787">
    <property type="entry name" value="TNP-like_RNaseH_N"/>
    <property type="match status" value="1"/>
</dbReference>
<evidence type="ECO:0000259" key="8">
    <source>
        <dbReference type="PROSITE" id="PS50950"/>
    </source>
</evidence>
<evidence type="ECO:0000256" key="2">
    <source>
        <dbReference type="ARBA" id="ARBA00022771"/>
    </source>
</evidence>
<dbReference type="InterPro" id="IPR048366">
    <property type="entry name" value="TNP-like_GBD"/>
</dbReference>
<reference evidence="9 10" key="1">
    <citation type="journal article" date="2020" name="Cell">
        <title>Large-Scale Comparative Analyses of Tick Genomes Elucidate Their Genetic Diversity and Vector Capacities.</title>
        <authorList>
            <consortium name="Tick Genome and Microbiome Consortium (TIGMIC)"/>
            <person name="Jia N."/>
            <person name="Wang J."/>
            <person name="Shi W."/>
            <person name="Du L."/>
            <person name="Sun Y."/>
            <person name="Zhan W."/>
            <person name="Jiang J.F."/>
            <person name="Wang Q."/>
            <person name="Zhang B."/>
            <person name="Ji P."/>
            <person name="Bell-Sakyi L."/>
            <person name="Cui X.M."/>
            <person name="Yuan T.T."/>
            <person name="Jiang B.G."/>
            <person name="Yang W.F."/>
            <person name="Lam T.T."/>
            <person name="Chang Q.C."/>
            <person name="Ding S.J."/>
            <person name="Wang X.J."/>
            <person name="Zhu J.G."/>
            <person name="Ruan X.D."/>
            <person name="Zhao L."/>
            <person name="Wei J.T."/>
            <person name="Ye R.Z."/>
            <person name="Que T.C."/>
            <person name="Du C.H."/>
            <person name="Zhou Y.H."/>
            <person name="Cheng J.X."/>
            <person name="Dai P.F."/>
            <person name="Guo W.B."/>
            <person name="Han X.H."/>
            <person name="Huang E.J."/>
            <person name="Li L.F."/>
            <person name="Wei W."/>
            <person name="Gao Y.C."/>
            <person name="Liu J.Z."/>
            <person name="Shao H.Z."/>
            <person name="Wang X."/>
            <person name="Wang C.C."/>
            <person name="Yang T.C."/>
            <person name="Huo Q.B."/>
            <person name="Li W."/>
            <person name="Chen H.Y."/>
            <person name="Chen S.E."/>
            <person name="Zhou L.G."/>
            <person name="Ni X.B."/>
            <person name="Tian J.H."/>
            <person name="Sheng Y."/>
            <person name="Liu T."/>
            <person name="Pan Y.S."/>
            <person name="Xia L.Y."/>
            <person name="Li J."/>
            <person name="Zhao F."/>
            <person name="Cao W.C."/>
        </authorList>
    </citation>
    <scope>NUCLEOTIDE SEQUENCE [LARGE SCALE GENOMIC DNA]</scope>
    <source>
        <strain evidence="9">HaeL-2018</strain>
    </source>
</reference>
<dbReference type="InterPro" id="IPR038441">
    <property type="entry name" value="THAP_Znf_sf"/>
</dbReference>
<feature type="coiled-coil region" evidence="6">
    <location>
        <begin position="190"/>
        <end position="224"/>
    </location>
</feature>
<dbReference type="OMA" id="HELIIFV"/>
<dbReference type="SUPFAM" id="SSF57716">
    <property type="entry name" value="Glucocorticoid receptor-like (DNA-binding domain)"/>
    <property type="match status" value="1"/>
</dbReference>
<evidence type="ECO:0000256" key="3">
    <source>
        <dbReference type="ARBA" id="ARBA00022833"/>
    </source>
</evidence>
<keyword evidence="6" id="KW-0175">Coiled coil</keyword>
<keyword evidence="1" id="KW-0479">Metal-binding</keyword>
<dbReference type="GO" id="GO:0008270">
    <property type="term" value="F:zinc ion binding"/>
    <property type="evidence" value="ECO:0007669"/>
    <property type="project" value="UniProtKB-KW"/>
</dbReference>
<feature type="region of interest" description="Disordered" evidence="7">
    <location>
        <begin position="86"/>
        <end position="167"/>
    </location>
</feature>
<dbReference type="Proteomes" id="UP000821853">
    <property type="component" value="Unassembled WGS sequence"/>
</dbReference>
<evidence type="ECO:0000256" key="6">
    <source>
        <dbReference type="SAM" id="Coils"/>
    </source>
</evidence>
<dbReference type="GO" id="GO:0003677">
    <property type="term" value="F:DNA binding"/>
    <property type="evidence" value="ECO:0007669"/>
    <property type="project" value="UniProtKB-UniRule"/>
</dbReference>
<dbReference type="PANTHER" id="PTHR48257">
    <property type="match status" value="1"/>
</dbReference>
<dbReference type="OrthoDB" id="6502201at2759"/>
<comment type="caution">
    <text evidence="9">The sequence shown here is derived from an EMBL/GenBank/DDBJ whole genome shotgun (WGS) entry which is preliminary data.</text>
</comment>
<organism evidence="9 10">
    <name type="scientific">Haemaphysalis longicornis</name>
    <name type="common">Bush tick</name>
    <dbReference type="NCBI Taxonomy" id="44386"/>
    <lineage>
        <taxon>Eukaryota</taxon>
        <taxon>Metazoa</taxon>
        <taxon>Ecdysozoa</taxon>
        <taxon>Arthropoda</taxon>
        <taxon>Chelicerata</taxon>
        <taxon>Arachnida</taxon>
        <taxon>Acari</taxon>
        <taxon>Parasitiformes</taxon>
        <taxon>Ixodida</taxon>
        <taxon>Ixodoidea</taxon>
        <taxon>Ixodidae</taxon>
        <taxon>Haemaphysalinae</taxon>
        <taxon>Haemaphysalis</taxon>
    </lineage>
</organism>
<dbReference type="InterPro" id="IPR048365">
    <property type="entry name" value="TNP-like_RNaseH_N"/>
</dbReference>
<dbReference type="Pfam" id="PF21788">
    <property type="entry name" value="TNP-like_GBD"/>
    <property type="match status" value="1"/>
</dbReference>
<dbReference type="Pfam" id="PF05485">
    <property type="entry name" value="THAP"/>
    <property type="match status" value="1"/>
</dbReference>
<dbReference type="EMBL" id="JABSTR010000008">
    <property type="protein sequence ID" value="KAH9378334.1"/>
    <property type="molecule type" value="Genomic_DNA"/>
</dbReference>
<evidence type="ECO:0000313" key="10">
    <source>
        <dbReference type="Proteomes" id="UP000821853"/>
    </source>
</evidence>
<feature type="domain" description="THAP-type" evidence="8">
    <location>
        <begin position="1"/>
        <end position="82"/>
    </location>
</feature>
<dbReference type="Gene3D" id="6.20.210.20">
    <property type="entry name" value="THAP domain"/>
    <property type="match status" value="1"/>
</dbReference>
<keyword evidence="3" id="KW-0862">Zinc</keyword>
<accession>A0A9J6GIM0</accession>
<dbReference type="SMART" id="SM00980">
    <property type="entry name" value="THAP"/>
    <property type="match status" value="1"/>
</dbReference>
<evidence type="ECO:0000256" key="7">
    <source>
        <dbReference type="SAM" id="MobiDB-lite"/>
    </source>
</evidence>
<dbReference type="AlphaFoldDB" id="A0A9J6GIM0"/>
<gene>
    <name evidence="9" type="ORF">HPB48_009923</name>
</gene>
<proteinExistence type="predicted"/>